<comment type="caution">
    <text evidence="1">The sequence shown here is derived from an EMBL/GenBank/DDBJ whole genome shotgun (WGS) entry which is preliminary data.</text>
</comment>
<dbReference type="AlphaFoldDB" id="A0A9W9QML2"/>
<gene>
    <name evidence="1" type="ORF">N7452_006277</name>
</gene>
<reference evidence="1" key="2">
    <citation type="journal article" date="2023" name="IMA Fungus">
        <title>Comparative genomic study of the Penicillium genus elucidates a diverse pangenome and 15 lateral gene transfer events.</title>
        <authorList>
            <person name="Petersen C."/>
            <person name="Sorensen T."/>
            <person name="Nielsen M.R."/>
            <person name="Sondergaard T.E."/>
            <person name="Sorensen J.L."/>
            <person name="Fitzpatrick D.A."/>
            <person name="Frisvad J.C."/>
            <person name="Nielsen K.L."/>
        </authorList>
    </citation>
    <scope>NUCLEOTIDE SEQUENCE</scope>
    <source>
        <strain evidence="1">IBT 35673</strain>
    </source>
</reference>
<evidence type="ECO:0000313" key="1">
    <source>
        <dbReference type="EMBL" id="KAJ5339549.1"/>
    </source>
</evidence>
<accession>A0A9W9QML2</accession>
<dbReference type="Proteomes" id="UP001147695">
    <property type="component" value="Unassembled WGS sequence"/>
</dbReference>
<reference evidence="1" key="1">
    <citation type="submission" date="2022-12" db="EMBL/GenBank/DDBJ databases">
        <authorList>
            <person name="Petersen C."/>
        </authorList>
    </citation>
    <scope>NUCLEOTIDE SEQUENCE</scope>
    <source>
        <strain evidence="1">IBT 35673</strain>
    </source>
</reference>
<proteinExistence type="predicted"/>
<evidence type="ECO:0000313" key="2">
    <source>
        <dbReference type="Proteomes" id="UP001147695"/>
    </source>
</evidence>
<sequence>MPRPKKLSLPKQKTTLLSFWQPSSVPEVISVPAENSIEISDLAKKVTCLMPQGLHSGLDALNWTGEVLVANAILYASGIRCLCRKSKTRSYMGGFSTIPRDISEAQANNYMRKLSTRQLYSR</sequence>
<name>A0A9W9QML2_PENBR</name>
<protein>
    <submittedName>
        <fullName evidence="1">Uncharacterized protein</fullName>
    </submittedName>
</protein>
<organism evidence="1 2">
    <name type="scientific">Penicillium brevicompactum</name>
    <dbReference type="NCBI Taxonomy" id="5074"/>
    <lineage>
        <taxon>Eukaryota</taxon>
        <taxon>Fungi</taxon>
        <taxon>Dikarya</taxon>
        <taxon>Ascomycota</taxon>
        <taxon>Pezizomycotina</taxon>
        <taxon>Eurotiomycetes</taxon>
        <taxon>Eurotiomycetidae</taxon>
        <taxon>Eurotiales</taxon>
        <taxon>Aspergillaceae</taxon>
        <taxon>Penicillium</taxon>
    </lineage>
</organism>
<dbReference type="EMBL" id="JAPZBQ010000003">
    <property type="protein sequence ID" value="KAJ5339549.1"/>
    <property type="molecule type" value="Genomic_DNA"/>
</dbReference>